<dbReference type="Pfam" id="PF22936">
    <property type="entry name" value="Pol_BBD"/>
    <property type="match status" value="1"/>
</dbReference>
<feature type="region of interest" description="Disordered" evidence="2">
    <location>
        <begin position="67"/>
        <end position="106"/>
    </location>
</feature>
<dbReference type="InterPro" id="IPR001584">
    <property type="entry name" value="Integrase_cat-core"/>
</dbReference>
<dbReference type="SUPFAM" id="SSF53098">
    <property type="entry name" value="Ribonuclease H-like"/>
    <property type="match status" value="1"/>
</dbReference>
<dbReference type="PANTHER" id="PTHR42648">
    <property type="entry name" value="TRANSPOSASE, PUTATIVE-RELATED"/>
    <property type="match status" value="1"/>
</dbReference>
<evidence type="ECO:0000313" key="4">
    <source>
        <dbReference type="EMBL" id="KAK4382511.1"/>
    </source>
</evidence>
<comment type="caution">
    <text evidence="4">The sequence shown here is derived from an EMBL/GenBank/DDBJ whole genome shotgun (WGS) entry which is preliminary data.</text>
</comment>
<keyword evidence="5" id="KW-1185">Reference proteome</keyword>
<reference evidence="4" key="2">
    <citation type="journal article" date="2024" name="Plant">
        <title>Genomic evolution and insights into agronomic trait innovations of Sesamum species.</title>
        <authorList>
            <person name="Miao H."/>
            <person name="Wang L."/>
            <person name="Qu L."/>
            <person name="Liu H."/>
            <person name="Sun Y."/>
            <person name="Le M."/>
            <person name="Wang Q."/>
            <person name="Wei S."/>
            <person name="Zheng Y."/>
            <person name="Lin W."/>
            <person name="Duan Y."/>
            <person name="Cao H."/>
            <person name="Xiong S."/>
            <person name="Wang X."/>
            <person name="Wei L."/>
            <person name="Li C."/>
            <person name="Ma Q."/>
            <person name="Ju M."/>
            <person name="Zhao R."/>
            <person name="Li G."/>
            <person name="Mu C."/>
            <person name="Tian Q."/>
            <person name="Mei H."/>
            <person name="Zhang T."/>
            <person name="Gao T."/>
            <person name="Zhang H."/>
        </authorList>
    </citation>
    <scope>NUCLEOTIDE SEQUENCE</scope>
    <source>
        <strain evidence="4">K16</strain>
    </source>
</reference>
<dbReference type="PANTHER" id="PTHR42648:SF28">
    <property type="entry name" value="TRANSPOSON-ENCODED PROTEIN WITH RIBONUCLEASE H-LIKE AND RETROVIRUS ZINC FINGER-LIKE DOMAINS"/>
    <property type="match status" value="1"/>
</dbReference>
<keyword evidence="1" id="KW-0378">Hydrolase</keyword>
<proteinExistence type="predicted"/>
<reference evidence="4" key="1">
    <citation type="submission" date="2020-06" db="EMBL/GenBank/DDBJ databases">
        <authorList>
            <person name="Li T."/>
            <person name="Hu X."/>
            <person name="Zhang T."/>
            <person name="Song X."/>
            <person name="Zhang H."/>
            <person name="Dai N."/>
            <person name="Sheng W."/>
            <person name="Hou X."/>
            <person name="Wei L."/>
        </authorList>
    </citation>
    <scope>NUCLEOTIDE SEQUENCE</scope>
    <source>
        <strain evidence="4">K16</strain>
        <tissue evidence="4">Leaf</tissue>
    </source>
</reference>
<gene>
    <name evidence="4" type="ORF">Sango_2727400</name>
</gene>
<accession>A0AAE1VZD1</accession>
<dbReference type="Pfam" id="PF00098">
    <property type="entry name" value="zf-CCHC"/>
    <property type="match status" value="1"/>
</dbReference>
<dbReference type="InterPro" id="IPR036875">
    <property type="entry name" value="Znf_CCHC_sf"/>
</dbReference>
<dbReference type="Gene3D" id="3.30.420.10">
    <property type="entry name" value="Ribonuclease H-like superfamily/Ribonuclease H"/>
    <property type="match status" value="1"/>
</dbReference>
<dbReference type="EMBL" id="JACGWL010000683">
    <property type="protein sequence ID" value="KAK4382511.1"/>
    <property type="molecule type" value="Genomic_DNA"/>
</dbReference>
<protein>
    <submittedName>
        <fullName evidence="4">Retrovirus-related Pol polyprotein from transposon TNT 1-94</fullName>
    </submittedName>
</protein>
<dbReference type="Gene3D" id="4.10.60.10">
    <property type="entry name" value="Zinc finger, CCHC-type"/>
    <property type="match status" value="1"/>
</dbReference>
<dbReference type="GO" id="GO:0003676">
    <property type="term" value="F:nucleic acid binding"/>
    <property type="evidence" value="ECO:0007669"/>
    <property type="project" value="InterPro"/>
</dbReference>
<dbReference type="PROSITE" id="PS50994">
    <property type="entry name" value="INTEGRASE"/>
    <property type="match status" value="1"/>
</dbReference>
<dbReference type="InterPro" id="IPR054722">
    <property type="entry name" value="PolX-like_BBD"/>
</dbReference>
<dbReference type="AlphaFoldDB" id="A0AAE1VZD1"/>
<dbReference type="InterPro" id="IPR039537">
    <property type="entry name" value="Retrotran_Ty1/copia-like"/>
</dbReference>
<dbReference type="Proteomes" id="UP001289374">
    <property type="component" value="Unassembled WGS sequence"/>
</dbReference>
<dbReference type="InterPro" id="IPR012337">
    <property type="entry name" value="RNaseH-like_sf"/>
</dbReference>
<dbReference type="GO" id="GO:0008233">
    <property type="term" value="F:peptidase activity"/>
    <property type="evidence" value="ECO:0007669"/>
    <property type="project" value="UniProtKB-KW"/>
</dbReference>
<evidence type="ECO:0000256" key="2">
    <source>
        <dbReference type="SAM" id="MobiDB-lite"/>
    </source>
</evidence>
<name>A0AAE1VZD1_9LAMI</name>
<feature type="compositionally biased region" description="Basic and acidic residues" evidence="2">
    <location>
        <begin position="73"/>
        <end position="97"/>
    </location>
</feature>
<dbReference type="SUPFAM" id="SSF57756">
    <property type="entry name" value="Retrovirus zinc finger-like domains"/>
    <property type="match status" value="1"/>
</dbReference>
<evidence type="ECO:0000256" key="1">
    <source>
        <dbReference type="ARBA" id="ARBA00022670"/>
    </source>
</evidence>
<organism evidence="4 5">
    <name type="scientific">Sesamum angolense</name>
    <dbReference type="NCBI Taxonomy" id="2727404"/>
    <lineage>
        <taxon>Eukaryota</taxon>
        <taxon>Viridiplantae</taxon>
        <taxon>Streptophyta</taxon>
        <taxon>Embryophyta</taxon>
        <taxon>Tracheophyta</taxon>
        <taxon>Spermatophyta</taxon>
        <taxon>Magnoliopsida</taxon>
        <taxon>eudicotyledons</taxon>
        <taxon>Gunneridae</taxon>
        <taxon>Pentapetalae</taxon>
        <taxon>asterids</taxon>
        <taxon>lamiids</taxon>
        <taxon>Lamiales</taxon>
        <taxon>Pedaliaceae</taxon>
        <taxon>Sesamum</taxon>
    </lineage>
</organism>
<feature type="domain" description="Integrase catalytic" evidence="3">
    <location>
        <begin position="179"/>
        <end position="299"/>
    </location>
</feature>
<sequence>MEETRDPIYVQPITNKLYMKQRLYRLKMQEGSNLAQHVNIFNQIITDLAHLDVDEITAALLAHNQRKQNAGESSHDDSLYVKGNQDRGRKLENEGFGKRNSRSKSRGKKMIHCYKCKESGHMKRDFPKLKKQVGEKRYDSSKSANVVRNDNSDCSDGDMLSISTNQCVDAWIIDSGCSYHITPNREWFTSYRESSLDGSMYYVTFTDNFSRKVWVYFLKQKSEVFTKFKLWKVEVENQTGRTIKYLRSNNGTKYTDTKKRLSRDETSDGVSDKILSLISVQTKFPTVFGPMQDRLKKTL</sequence>
<dbReference type="InterPro" id="IPR001878">
    <property type="entry name" value="Znf_CCHC"/>
</dbReference>
<dbReference type="GO" id="GO:0008270">
    <property type="term" value="F:zinc ion binding"/>
    <property type="evidence" value="ECO:0007669"/>
    <property type="project" value="InterPro"/>
</dbReference>
<dbReference type="GO" id="GO:0006508">
    <property type="term" value="P:proteolysis"/>
    <property type="evidence" value="ECO:0007669"/>
    <property type="project" value="UniProtKB-KW"/>
</dbReference>
<evidence type="ECO:0000259" key="3">
    <source>
        <dbReference type="PROSITE" id="PS50994"/>
    </source>
</evidence>
<evidence type="ECO:0000313" key="5">
    <source>
        <dbReference type="Proteomes" id="UP001289374"/>
    </source>
</evidence>
<keyword evidence="1" id="KW-0645">Protease</keyword>
<dbReference type="InterPro" id="IPR036397">
    <property type="entry name" value="RNaseH_sf"/>
</dbReference>
<dbReference type="GO" id="GO:0015074">
    <property type="term" value="P:DNA integration"/>
    <property type="evidence" value="ECO:0007669"/>
    <property type="project" value="InterPro"/>
</dbReference>